<dbReference type="GO" id="GO:0003700">
    <property type="term" value="F:DNA-binding transcription factor activity"/>
    <property type="evidence" value="ECO:0007669"/>
    <property type="project" value="TreeGrafter"/>
</dbReference>
<evidence type="ECO:0000256" key="3">
    <source>
        <dbReference type="ARBA" id="ARBA00023163"/>
    </source>
</evidence>
<evidence type="ECO:0000259" key="5">
    <source>
        <dbReference type="PROSITE" id="PS50977"/>
    </source>
</evidence>
<comment type="caution">
    <text evidence="6">The sequence shown here is derived from an EMBL/GenBank/DDBJ whole genome shotgun (WGS) entry which is preliminary data.</text>
</comment>
<dbReference type="PANTHER" id="PTHR30055">
    <property type="entry name" value="HTH-TYPE TRANSCRIPTIONAL REGULATOR RUTR"/>
    <property type="match status" value="1"/>
</dbReference>
<keyword evidence="2 4" id="KW-0238">DNA-binding</keyword>
<feature type="domain" description="HTH tetR-type" evidence="5">
    <location>
        <begin position="14"/>
        <end position="74"/>
    </location>
</feature>
<dbReference type="EMBL" id="VUOB01000075">
    <property type="protein sequence ID" value="KAA2252440.1"/>
    <property type="molecule type" value="Genomic_DNA"/>
</dbReference>
<dbReference type="Pfam" id="PF00440">
    <property type="entry name" value="TetR_N"/>
    <property type="match status" value="1"/>
</dbReference>
<dbReference type="GO" id="GO:0000976">
    <property type="term" value="F:transcription cis-regulatory region binding"/>
    <property type="evidence" value="ECO:0007669"/>
    <property type="project" value="TreeGrafter"/>
</dbReference>
<proteinExistence type="predicted"/>
<dbReference type="SUPFAM" id="SSF46689">
    <property type="entry name" value="Homeodomain-like"/>
    <property type="match status" value="1"/>
</dbReference>
<organism evidence="6 7">
    <name type="scientific">Solihabitans fulvus</name>
    <dbReference type="NCBI Taxonomy" id="1892852"/>
    <lineage>
        <taxon>Bacteria</taxon>
        <taxon>Bacillati</taxon>
        <taxon>Actinomycetota</taxon>
        <taxon>Actinomycetes</taxon>
        <taxon>Pseudonocardiales</taxon>
        <taxon>Pseudonocardiaceae</taxon>
        <taxon>Solihabitans</taxon>
    </lineage>
</organism>
<evidence type="ECO:0000313" key="7">
    <source>
        <dbReference type="Proteomes" id="UP000323454"/>
    </source>
</evidence>
<dbReference type="Gene3D" id="1.10.357.10">
    <property type="entry name" value="Tetracycline Repressor, domain 2"/>
    <property type="match status" value="1"/>
</dbReference>
<dbReference type="SUPFAM" id="SSF48498">
    <property type="entry name" value="Tetracyclin repressor-like, C-terminal domain"/>
    <property type="match status" value="1"/>
</dbReference>
<dbReference type="OrthoDB" id="4427109at2"/>
<evidence type="ECO:0000256" key="1">
    <source>
        <dbReference type="ARBA" id="ARBA00023015"/>
    </source>
</evidence>
<evidence type="ECO:0000256" key="2">
    <source>
        <dbReference type="ARBA" id="ARBA00023125"/>
    </source>
</evidence>
<name>A0A5B2WNR2_9PSEU</name>
<dbReference type="PROSITE" id="PS50977">
    <property type="entry name" value="HTH_TETR_2"/>
    <property type="match status" value="1"/>
</dbReference>
<accession>A0A5B2WNR2</accession>
<dbReference type="InterPro" id="IPR050109">
    <property type="entry name" value="HTH-type_TetR-like_transc_reg"/>
</dbReference>
<feature type="DNA-binding region" description="H-T-H motif" evidence="4">
    <location>
        <begin position="37"/>
        <end position="56"/>
    </location>
</feature>
<evidence type="ECO:0000313" key="6">
    <source>
        <dbReference type="EMBL" id="KAA2252440.1"/>
    </source>
</evidence>
<protein>
    <submittedName>
        <fullName evidence="6">Helix-turn-helix transcriptional regulator</fullName>
    </submittedName>
</protein>
<keyword evidence="7" id="KW-1185">Reference proteome</keyword>
<dbReference type="RefSeq" id="WP_149854364.1">
    <property type="nucleotide sequence ID" value="NZ_VUOB01000075.1"/>
</dbReference>
<keyword evidence="3" id="KW-0804">Transcription</keyword>
<reference evidence="6 7" key="2">
    <citation type="submission" date="2019-09" db="EMBL/GenBank/DDBJ databases">
        <authorList>
            <person name="Jin C."/>
        </authorList>
    </citation>
    <scope>NUCLEOTIDE SEQUENCE [LARGE SCALE GENOMIC DNA]</scope>
    <source>
        <strain evidence="6 7">AN110305</strain>
    </source>
</reference>
<dbReference type="InterPro" id="IPR009057">
    <property type="entry name" value="Homeodomain-like_sf"/>
</dbReference>
<sequence>MTVTSARAPRRRDALSRQRIVEAAIELLDADGESGLTVRALTSRLSTGRGAIYHHVAGVDDLLAAAADDVIRAATERTADGTDPTTAIRDLSLAIFDALDAHPWVGTQLAREPLQPAVLRIWKSIAVQLQGLGIDGSARSDAGAALASYIFGSAAQFAAGARRSSDEAKRQNYLDALASAWTERDDDQVVRDAASHLRDHDDRKQFMAGIDIFLKGIT</sequence>
<dbReference type="Gene3D" id="1.10.10.60">
    <property type="entry name" value="Homeodomain-like"/>
    <property type="match status" value="1"/>
</dbReference>
<gene>
    <name evidence="6" type="ORF">F0L68_35970</name>
</gene>
<dbReference type="InterPro" id="IPR036271">
    <property type="entry name" value="Tet_transcr_reg_TetR-rel_C_sf"/>
</dbReference>
<dbReference type="InterPro" id="IPR001647">
    <property type="entry name" value="HTH_TetR"/>
</dbReference>
<dbReference type="PANTHER" id="PTHR30055:SF151">
    <property type="entry name" value="TRANSCRIPTIONAL REGULATORY PROTEIN"/>
    <property type="match status" value="1"/>
</dbReference>
<evidence type="ECO:0000256" key="4">
    <source>
        <dbReference type="PROSITE-ProRule" id="PRU00335"/>
    </source>
</evidence>
<keyword evidence="1" id="KW-0805">Transcription regulation</keyword>
<reference evidence="6 7" key="1">
    <citation type="submission" date="2019-09" db="EMBL/GenBank/DDBJ databases">
        <title>Goodfellowia gen. nov., a new genus of the Pseudonocardineae related to Actinoalloteichus, containing Goodfellowia coeruleoviolacea gen. nov., comb. nov. gen. nov., comb. nov.</title>
        <authorList>
            <person name="Labeda D."/>
        </authorList>
    </citation>
    <scope>NUCLEOTIDE SEQUENCE [LARGE SCALE GENOMIC DNA]</scope>
    <source>
        <strain evidence="6 7">AN110305</strain>
    </source>
</reference>
<dbReference type="AlphaFoldDB" id="A0A5B2WNR2"/>
<dbReference type="Proteomes" id="UP000323454">
    <property type="component" value="Unassembled WGS sequence"/>
</dbReference>